<accession>A0A0A9AN21</accession>
<name>A0A0A9AN21_ARUDO</name>
<proteinExistence type="predicted"/>
<evidence type="ECO:0000313" key="1">
    <source>
        <dbReference type="EMBL" id="JAD48487.1"/>
    </source>
</evidence>
<protein>
    <submittedName>
        <fullName evidence="1">Uncharacterized protein</fullName>
    </submittedName>
</protein>
<reference evidence="1" key="2">
    <citation type="journal article" date="2015" name="Data Brief">
        <title>Shoot transcriptome of the giant reed, Arundo donax.</title>
        <authorList>
            <person name="Barrero R.A."/>
            <person name="Guerrero F.D."/>
            <person name="Moolhuijzen P."/>
            <person name="Goolsby J.A."/>
            <person name="Tidwell J."/>
            <person name="Bellgard S.E."/>
            <person name="Bellgard M.I."/>
        </authorList>
    </citation>
    <scope>NUCLEOTIDE SEQUENCE</scope>
    <source>
        <tissue evidence="1">Shoot tissue taken approximately 20 cm above the soil surface</tissue>
    </source>
</reference>
<organism evidence="1">
    <name type="scientific">Arundo donax</name>
    <name type="common">Giant reed</name>
    <name type="synonym">Donax arundinaceus</name>
    <dbReference type="NCBI Taxonomy" id="35708"/>
    <lineage>
        <taxon>Eukaryota</taxon>
        <taxon>Viridiplantae</taxon>
        <taxon>Streptophyta</taxon>
        <taxon>Embryophyta</taxon>
        <taxon>Tracheophyta</taxon>
        <taxon>Spermatophyta</taxon>
        <taxon>Magnoliopsida</taxon>
        <taxon>Liliopsida</taxon>
        <taxon>Poales</taxon>
        <taxon>Poaceae</taxon>
        <taxon>PACMAD clade</taxon>
        <taxon>Arundinoideae</taxon>
        <taxon>Arundineae</taxon>
        <taxon>Arundo</taxon>
    </lineage>
</organism>
<reference evidence="1" key="1">
    <citation type="submission" date="2014-09" db="EMBL/GenBank/DDBJ databases">
        <authorList>
            <person name="Magalhaes I.L.F."/>
            <person name="Oliveira U."/>
            <person name="Santos F.R."/>
            <person name="Vidigal T.H.D.A."/>
            <person name="Brescovit A.D."/>
            <person name="Santos A.J."/>
        </authorList>
    </citation>
    <scope>NUCLEOTIDE SEQUENCE</scope>
    <source>
        <tissue evidence="1">Shoot tissue taken approximately 20 cm above the soil surface</tissue>
    </source>
</reference>
<dbReference type="EMBL" id="GBRH01249408">
    <property type="protein sequence ID" value="JAD48487.1"/>
    <property type="molecule type" value="Transcribed_RNA"/>
</dbReference>
<sequence length="10" mass="1179">MRSSSWLGKQ</sequence>